<feature type="compositionally biased region" description="Basic and acidic residues" evidence="1">
    <location>
        <begin position="123"/>
        <end position="148"/>
    </location>
</feature>
<name>A0A0P4R507_9ACTN</name>
<evidence type="ECO:0000313" key="3">
    <source>
        <dbReference type="Proteomes" id="UP000048965"/>
    </source>
</evidence>
<accession>A0A0P4R507</accession>
<evidence type="ECO:0000256" key="1">
    <source>
        <dbReference type="SAM" id="MobiDB-lite"/>
    </source>
</evidence>
<protein>
    <submittedName>
        <fullName evidence="2">Uncharacterized protein</fullName>
    </submittedName>
</protein>
<dbReference type="Proteomes" id="UP000048965">
    <property type="component" value="Unassembled WGS sequence"/>
</dbReference>
<reference evidence="3" key="1">
    <citation type="submission" date="2014-09" db="EMBL/GenBank/DDBJ databases">
        <title>Whole genome shotgun sequence of Streptomyces sp. NBRC 110027.</title>
        <authorList>
            <person name="Komaki H."/>
            <person name="Ichikawa N."/>
            <person name="Katano-Makiyama Y."/>
            <person name="Hosoyama A."/>
            <person name="Hashimoto M."/>
            <person name="Uohara A."/>
            <person name="Kitahashi Y."/>
            <person name="Ohji S."/>
            <person name="Kimura A."/>
            <person name="Yamazoe A."/>
            <person name="Igarashi Y."/>
            <person name="Fujita N."/>
        </authorList>
    </citation>
    <scope>NUCLEOTIDE SEQUENCE [LARGE SCALE GENOMIC DNA]</scope>
    <source>
        <strain evidence="3">NBRC 110027</strain>
    </source>
</reference>
<gene>
    <name evidence="2" type="ORF">TPA0598_03_05430</name>
</gene>
<feature type="compositionally biased region" description="Acidic residues" evidence="1">
    <location>
        <begin position="149"/>
        <end position="164"/>
    </location>
</feature>
<feature type="region of interest" description="Disordered" evidence="1">
    <location>
        <begin position="113"/>
        <end position="186"/>
    </location>
</feature>
<keyword evidence="3" id="KW-1185">Reference proteome</keyword>
<dbReference type="AlphaFoldDB" id="A0A0P4R507"/>
<sequence>MDGEAGPTEALEVLGPDPVGLAVLLALDDETESVGRHGENIGPQVIGTADDTDVQAAITFTQERHQLLEFIRAHVGVIGQIDIFVCWVFALDAEFGGGRRRLGTGGLGPSPYGSAAISAPDDAQGRGGEHQAEKCDCPRADRRALQERLEDESYAENTAGDETECNGQLPHAETGAASWGMLPGHR</sequence>
<evidence type="ECO:0000313" key="2">
    <source>
        <dbReference type="EMBL" id="GAO08082.1"/>
    </source>
</evidence>
<organism evidence="2 3">
    <name type="scientific">Streptomyces lydicamycinicus</name>
    <dbReference type="NCBI Taxonomy" id="1546107"/>
    <lineage>
        <taxon>Bacteria</taxon>
        <taxon>Bacillati</taxon>
        <taxon>Actinomycetota</taxon>
        <taxon>Actinomycetes</taxon>
        <taxon>Kitasatosporales</taxon>
        <taxon>Streptomycetaceae</taxon>
        <taxon>Streptomyces</taxon>
    </lineage>
</organism>
<reference evidence="2 3" key="2">
    <citation type="journal article" date="2015" name="Stand. Genomic Sci.">
        <title>Draft genome sequence of marine-derived Streptomyces sp. TP-A0598, a producer of anti-MRSA antibiotic lydicamycins.</title>
        <authorList>
            <person name="Komaki H."/>
            <person name="Ichikawa N."/>
            <person name="Hosoyama A."/>
            <person name="Fujita N."/>
            <person name="Igarashi Y."/>
        </authorList>
    </citation>
    <scope>NUCLEOTIDE SEQUENCE [LARGE SCALE GENOMIC DNA]</scope>
    <source>
        <strain evidence="2 3">NBRC 110027</strain>
    </source>
</reference>
<comment type="caution">
    <text evidence="2">The sequence shown here is derived from an EMBL/GenBank/DDBJ whole genome shotgun (WGS) entry which is preliminary data.</text>
</comment>
<proteinExistence type="predicted"/>
<dbReference type="EMBL" id="BBNO01000003">
    <property type="protein sequence ID" value="GAO08082.1"/>
    <property type="molecule type" value="Genomic_DNA"/>
</dbReference>